<evidence type="ECO:0000256" key="1">
    <source>
        <dbReference type="ARBA" id="ARBA00001917"/>
    </source>
</evidence>
<keyword evidence="3" id="KW-0288">FMN</keyword>
<dbReference type="Pfam" id="PF03358">
    <property type="entry name" value="FMN_red"/>
    <property type="match status" value="1"/>
</dbReference>
<dbReference type="GO" id="GO:0009055">
    <property type="term" value="F:electron transfer activity"/>
    <property type="evidence" value="ECO:0007669"/>
    <property type="project" value="InterPro"/>
</dbReference>
<dbReference type="OrthoDB" id="9801479at2"/>
<dbReference type="STRING" id="445709.ABW99_15525"/>
<dbReference type="InterPro" id="IPR008254">
    <property type="entry name" value="Flavodoxin/NO_synth"/>
</dbReference>
<dbReference type="GO" id="GO:0016020">
    <property type="term" value="C:membrane"/>
    <property type="evidence" value="ECO:0007669"/>
    <property type="project" value="TreeGrafter"/>
</dbReference>
<reference evidence="7" key="1">
    <citation type="submission" date="2015-06" db="EMBL/GenBank/DDBJ databases">
        <authorList>
            <person name="Lim Y.L."/>
            <person name="Ee R."/>
            <person name="Yong D."/>
            <person name="How K.Y."/>
            <person name="Yin W.F."/>
            <person name="Chan K.G."/>
        </authorList>
    </citation>
    <scope>NUCLEOTIDE SEQUENCE [LARGE SCALE GENOMIC DNA]</scope>
    <source>
        <strain evidence="7">DSM 25325</strain>
    </source>
</reference>
<keyword evidence="2" id="KW-0285">Flavoprotein</keyword>
<comment type="cofactor">
    <cofactor evidence="1">
        <name>FMN</name>
        <dbReference type="ChEBI" id="CHEBI:58210"/>
    </cofactor>
</comment>
<keyword evidence="7" id="KW-1185">Reference proteome</keyword>
<dbReference type="EMBL" id="CP011568">
    <property type="protein sequence ID" value="AKJ69416.1"/>
    <property type="molecule type" value="Genomic_DNA"/>
</dbReference>
<dbReference type="SUPFAM" id="SSF52218">
    <property type="entry name" value="Flavoproteins"/>
    <property type="match status" value="1"/>
</dbReference>
<dbReference type="PROSITE" id="PS50902">
    <property type="entry name" value="FLAVODOXIN_LIKE"/>
    <property type="match status" value="1"/>
</dbReference>
<protein>
    <recommendedName>
        <fullName evidence="4">Flavoprotein WrbA</fullName>
    </recommendedName>
</protein>
<proteinExistence type="predicted"/>
<accession>A0A0G3EXH2</accession>
<dbReference type="KEGG" id="ptx:ABW99_15525"/>
<dbReference type="GO" id="GO:0003955">
    <property type="term" value="F:NAD(P)H dehydrogenase (quinone) activity"/>
    <property type="evidence" value="ECO:0007669"/>
    <property type="project" value="TreeGrafter"/>
</dbReference>
<dbReference type="GO" id="GO:0010181">
    <property type="term" value="F:FMN binding"/>
    <property type="evidence" value="ECO:0007669"/>
    <property type="project" value="InterPro"/>
</dbReference>
<dbReference type="InterPro" id="IPR005025">
    <property type="entry name" value="FMN_Rdtase-like_dom"/>
</dbReference>
<dbReference type="PANTHER" id="PTHR30546:SF23">
    <property type="entry name" value="FLAVOPROTEIN-LIKE PROTEIN YCP4-RELATED"/>
    <property type="match status" value="1"/>
</dbReference>
<dbReference type="PANTHER" id="PTHR30546">
    <property type="entry name" value="FLAVODOXIN-RELATED PROTEIN WRBA-RELATED"/>
    <property type="match status" value="1"/>
</dbReference>
<dbReference type="InterPro" id="IPR001226">
    <property type="entry name" value="Flavodoxin_CS"/>
</dbReference>
<evidence type="ECO:0000259" key="5">
    <source>
        <dbReference type="PROSITE" id="PS50902"/>
    </source>
</evidence>
<dbReference type="Proteomes" id="UP000036700">
    <property type="component" value="Chromosome"/>
</dbReference>
<evidence type="ECO:0000256" key="2">
    <source>
        <dbReference type="ARBA" id="ARBA00022630"/>
    </source>
</evidence>
<evidence type="ECO:0000256" key="3">
    <source>
        <dbReference type="ARBA" id="ARBA00022643"/>
    </source>
</evidence>
<dbReference type="AlphaFoldDB" id="A0A0G3EXH2"/>
<dbReference type="RefSeq" id="WP_047215324.1">
    <property type="nucleotide sequence ID" value="NZ_CP011568.3"/>
</dbReference>
<organism evidence="6 7">
    <name type="scientific">Pandoraea thiooxydans</name>
    <dbReference type="NCBI Taxonomy" id="445709"/>
    <lineage>
        <taxon>Bacteria</taxon>
        <taxon>Pseudomonadati</taxon>
        <taxon>Pseudomonadota</taxon>
        <taxon>Betaproteobacteria</taxon>
        <taxon>Burkholderiales</taxon>
        <taxon>Burkholderiaceae</taxon>
        <taxon>Pandoraea</taxon>
    </lineage>
</organism>
<evidence type="ECO:0000313" key="7">
    <source>
        <dbReference type="Proteomes" id="UP000036700"/>
    </source>
</evidence>
<evidence type="ECO:0000313" key="6">
    <source>
        <dbReference type="EMBL" id="AKJ69416.1"/>
    </source>
</evidence>
<name>A0A0G3EXH2_9BURK</name>
<sequence length="192" mass="20463">MVNVAVVYFSGYGHTARQAAAVMEGIQSVTDAHVTGIVVDSDGLIKDNAWHELQEADAIVFGCPTYMGCVPWQFKRFADASSKAWAAQGWRDKLAAGFTNSGSMNGDKHSTLSYLFTLSMQHAMLWVGTGLMSANKKASGRDDINYLGAFAGAMAQSPADASPDEAPGPGDLHTAHLFGQRIAQVASRWCAC</sequence>
<dbReference type="Gene3D" id="3.40.50.360">
    <property type="match status" value="1"/>
</dbReference>
<dbReference type="PROSITE" id="PS00201">
    <property type="entry name" value="FLAVODOXIN"/>
    <property type="match status" value="1"/>
</dbReference>
<dbReference type="PATRIC" id="fig|445709.3.peg.3284"/>
<dbReference type="InterPro" id="IPR029039">
    <property type="entry name" value="Flavoprotein-like_sf"/>
</dbReference>
<gene>
    <name evidence="6" type="ORF">ABW99_15525</name>
</gene>
<feature type="domain" description="Flavodoxin-like" evidence="5">
    <location>
        <begin position="4"/>
        <end position="155"/>
    </location>
</feature>
<evidence type="ECO:0000256" key="4">
    <source>
        <dbReference type="ARBA" id="ARBA00029652"/>
    </source>
</evidence>